<evidence type="ECO:0000313" key="3">
    <source>
        <dbReference type="Proteomes" id="UP000078542"/>
    </source>
</evidence>
<name>A0A195CW27_9HYME</name>
<keyword evidence="1" id="KW-0812">Transmembrane</keyword>
<dbReference type="EMBL" id="KQ977220">
    <property type="protein sequence ID" value="KYN04881.1"/>
    <property type="molecule type" value="Genomic_DNA"/>
</dbReference>
<keyword evidence="3" id="KW-1185">Reference proteome</keyword>
<feature type="transmembrane region" description="Helical" evidence="1">
    <location>
        <begin position="37"/>
        <end position="59"/>
    </location>
</feature>
<organism evidence="2 3">
    <name type="scientific">Cyphomyrmex costatus</name>
    <dbReference type="NCBI Taxonomy" id="456900"/>
    <lineage>
        <taxon>Eukaryota</taxon>
        <taxon>Metazoa</taxon>
        <taxon>Ecdysozoa</taxon>
        <taxon>Arthropoda</taxon>
        <taxon>Hexapoda</taxon>
        <taxon>Insecta</taxon>
        <taxon>Pterygota</taxon>
        <taxon>Neoptera</taxon>
        <taxon>Endopterygota</taxon>
        <taxon>Hymenoptera</taxon>
        <taxon>Apocrita</taxon>
        <taxon>Aculeata</taxon>
        <taxon>Formicoidea</taxon>
        <taxon>Formicidae</taxon>
        <taxon>Myrmicinae</taxon>
        <taxon>Cyphomyrmex</taxon>
    </lineage>
</organism>
<dbReference type="Proteomes" id="UP000078542">
    <property type="component" value="Unassembled WGS sequence"/>
</dbReference>
<keyword evidence="1" id="KW-1133">Transmembrane helix</keyword>
<reference evidence="2 3" key="1">
    <citation type="submission" date="2016-03" db="EMBL/GenBank/DDBJ databases">
        <title>Cyphomyrmex costatus WGS genome.</title>
        <authorList>
            <person name="Nygaard S."/>
            <person name="Hu H."/>
            <person name="Boomsma J."/>
            <person name="Zhang G."/>
        </authorList>
    </citation>
    <scope>NUCLEOTIDE SEQUENCE [LARGE SCALE GENOMIC DNA]</scope>
    <source>
        <strain evidence="2">MS0001</strain>
        <tissue evidence="2">Whole body</tissue>
    </source>
</reference>
<evidence type="ECO:0000313" key="2">
    <source>
        <dbReference type="EMBL" id="KYN04881.1"/>
    </source>
</evidence>
<accession>A0A195CW27</accession>
<protein>
    <submittedName>
        <fullName evidence="2">Uncharacterized protein</fullName>
    </submittedName>
</protein>
<keyword evidence="1" id="KW-0472">Membrane</keyword>
<gene>
    <name evidence="2" type="ORF">ALC62_04265</name>
</gene>
<dbReference type="AlphaFoldDB" id="A0A195CW27"/>
<evidence type="ECO:0000256" key="1">
    <source>
        <dbReference type="SAM" id="Phobius"/>
    </source>
</evidence>
<sequence length="64" mass="7252">MGNTESNVASSVKKQTDTSSILLYKLVDLKGERNNKMYNTIINLFLSYLILTSTSGFIYQNEIK</sequence>
<proteinExistence type="predicted"/>